<keyword evidence="1" id="KW-0472">Membrane</keyword>
<reference evidence="3" key="1">
    <citation type="submission" date="2023-03" db="EMBL/GenBank/DDBJ databases">
        <authorList>
            <person name="Pearce D."/>
        </authorList>
    </citation>
    <scope>NUCLEOTIDE SEQUENCE</scope>
    <source>
        <strain evidence="3">Mc</strain>
    </source>
</reference>
<evidence type="ECO:0000313" key="3">
    <source>
        <dbReference type="EMBL" id="CAI8767515.1"/>
    </source>
</evidence>
<dbReference type="RefSeq" id="WP_017364586.1">
    <property type="nucleotide sequence ID" value="NZ_OX458332.1"/>
</dbReference>
<name>A0AA35UGS9_METCP</name>
<organism evidence="3 4">
    <name type="scientific">Methylococcus capsulatus</name>
    <dbReference type="NCBI Taxonomy" id="414"/>
    <lineage>
        <taxon>Bacteria</taxon>
        <taxon>Pseudomonadati</taxon>
        <taxon>Pseudomonadota</taxon>
        <taxon>Gammaproteobacteria</taxon>
        <taxon>Methylococcales</taxon>
        <taxon>Methylococcaceae</taxon>
        <taxon>Methylococcus</taxon>
    </lineage>
</organism>
<evidence type="ECO:0000313" key="4">
    <source>
        <dbReference type="Proteomes" id="UP001158598"/>
    </source>
</evidence>
<feature type="signal peptide" evidence="2">
    <location>
        <begin position="1"/>
        <end position="18"/>
    </location>
</feature>
<keyword evidence="1" id="KW-1133">Transmembrane helix</keyword>
<dbReference type="InterPro" id="IPR010780">
    <property type="entry name" value="DUF1375"/>
</dbReference>
<dbReference type="PROSITE" id="PS51257">
    <property type="entry name" value="PROKAR_LIPOPROTEIN"/>
    <property type="match status" value="1"/>
</dbReference>
<evidence type="ECO:0000256" key="1">
    <source>
        <dbReference type="SAM" id="Phobius"/>
    </source>
</evidence>
<dbReference type="Pfam" id="PF07119">
    <property type="entry name" value="DUF1375"/>
    <property type="match status" value="1"/>
</dbReference>
<feature type="transmembrane region" description="Helical" evidence="1">
    <location>
        <begin position="62"/>
        <end position="86"/>
    </location>
</feature>
<protein>
    <recommendedName>
        <fullName evidence="5">Lipoprotein</fullName>
    </recommendedName>
</protein>
<dbReference type="Proteomes" id="UP001158598">
    <property type="component" value="Chromosome"/>
</dbReference>
<gene>
    <name evidence="3" type="ORF">MCNOR_0954</name>
</gene>
<accession>A0AA35UGS9</accession>
<dbReference type="EMBL" id="OX458332">
    <property type="protein sequence ID" value="CAI8767515.1"/>
    <property type="molecule type" value="Genomic_DNA"/>
</dbReference>
<keyword evidence="2" id="KW-0732">Signal</keyword>
<keyword evidence="1" id="KW-0812">Transmembrane</keyword>
<proteinExistence type="predicted"/>
<sequence length="105" mass="11557">MNTKRGLTIILVLTAALASGCASIRARTDVLPRQGWTVYPGAQQGVKDIDAAVDGRLPYPGWMHVLLLPAFVLDLPVGAVFDTLALPYDLYRMHHPEDFAGRKRK</sequence>
<feature type="chain" id="PRO_5041272978" description="Lipoprotein" evidence="2">
    <location>
        <begin position="19"/>
        <end position="105"/>
    </location>
</feature>
<evidence type="ECO:0008006" key="5">
    <source>
        <dbReference type="Google" id="ProtNLM"/>
    </source>
</evidence>
<dbReference type="AlphaFoldDB" id="A0AA35UGS9"/>
<evidence type="ECO:0000256" key="2">
    <source>
        <dbReference type="SAM" id="SignalP"/>
    </source>
</evidence>